<dbReference type="AlphaFoldDB" id="A0A3M2Y1X8"/>
<evidence type="ECO:0000256" key="1">
    <source>
        <dbReference type="SAM" id="MobiDB-lite"/>
    </source>
</evidence>
<evidence type="ECO:0000313" key="3">
    <source>
        <dbReference type="Proteomes" id="UP000282378"/>
    </source>
</evidence>
<comment type="caution">
    <text evidence="2">The sequence shown here is derived from an EMBL/GenBank/DDBJ whole genome shotgun (WGS) entry which is preliminary data.</text>
</comment>
<accession>A0A3M2Y1X8</accession>
<gene>
    <name evidence="2" type="ORF">APX70_06430</name>
</gene>
<feature type="compositionally biased region" description="Basic and acidic residues" evidence="1">
    <location>
        <begin position="76"/>
        <end position="98"/>
    </location>
</feature>
<feature type="region of interest" description="Disordered" evidence="1">
    <location>
        <begin position="76"/>
        <end position="128"/>
    </location>
</feature>
<sequence length="362" mass="40051">MRQHDTVAVVTDVVDTRQQDQQGGAGADDEGVEEHAERLNHALCHRVFYMRYSRHVGRTAQTGFVGKHTTLDAHHDRAADQATEYRVKAEGASDDGHQHAGHVVDLQNDDVDGDRDVDQGLDRDQQVGNCRDALDAADERQTQQHNQADAGGFGVDVERAFQRVGHGVGLQAVEGKAEGHQQQYGHDHTQPAFAQTVLDVIRRTAAELAFGVLALVELRERTLDEAAGHADQCGDPHPEHGTRTTQRHGNADACNVACTDAASKAEHQGLKRTQLAGAAAQTVAENREHVEKVSKLDETRADREVTTQANDKYDQYLTGEKVVNHFQHFCYSSLLLRGRTIPVQSFYVCSRFLVRLILHSRR</sequence>
<proteinExistence type="predicted"/>
<feature type="region of interest" description="Disordered" evidence="1">
    <location>
        <begin position="228"/>
        <end position="248"/>
    </location>
</feature>
<feature type="region of interest" description="Disordered" evidence="1">
    <location>
        <begin position="13"/>
        <end position="34"/>
    </location>
</feature>
<name>A0A3M2Y1X8_PSEYM</name>
<dbReference type="Proteomes" id="UP000282378">
    <property type="component" value="Unassembled WGS sequence"/>
</dbReference>
<feature type="compositionally biased region" description="Basic and acidic residues" evidence="1">
    <location>
        <begin position="228"/>
        <end position="242"/>
    </location>
</feature>
<reference evidence="2 3" key="1">
    <citation type="submission" date="2018-08" db="EMBL/GenBank/DDBJ databases">
        <title>Recombination of ecologically and evolutionarily significant loci maintains genetic cohesion in the Pseudomonas syringae species complex.</title>
        <authorList>
            <person name="Dillon M."/>
            <person name="Thakur S."/>
            <person name="Almeida R.N.D."/>
            <person name="Weir B.S."/>
            <person name="Guttman D.S."/>
        </authorList>
    </citation>
    <scope>NUCLEOTIDE SEQUENCE [LARGE SCALE GENOMIC DNA]</scope>
    <source>
        <strain evidence="2 3">88_10</strain>
    </source>
</reference>
<dbReference type="EMBL" id="RBNL01002555">
    <property type="protein sequence ID" value="RML69949.1"/>
    <property type="molecule type" value="Genomic_DNA"/>
</dbReference>
<feature type="compositionally biased region" description="Basic and acidic residues" evidence="1">
    <location>
        <begin position="114"/>
        <end position="125"/>
    </location>
</feature>
<evidence type="ECO:0000313" key="2">
    <source>
        <dbReference type="EMBL" id="RML69949.1"/>
    </source>
</evidence>
<organism evidence="2 3">
    <name type="scientific">Pseudomonas syringae pv. maculicola</name>
    <dbReference type="NCBI Taxonomy" id="59511"/>
    <lineage>
        <taxon>Bacteria</taxon>
        <taxon>Pseudomonadati</taxon>
        <taxon>Pseudomonadota</taxon>
        <taxon>Gammaproteobacteria</taxon>
        <taxon>Pseudomonadales</taxon>
        <taxon>Pseudomonadaceae</taxon>
        <taxon>Pseudomonas</taxon>
    </lineage>
</organism>
<protein>
    <submittedName>
        <fullName evidence="2">Uncharacterized protein</fullName>
    </submittedName>
</protein>